<reference evidence="2" key="1">
    <citation type="submission" date="2021-07" db="EMBL/GenBank/DDBJ databases">
        <authorList>
            <person name="Catto M.A."/>
            <person name="Jacobson A."/>
            <person name="Kennedy G."/>
            <person name="Labadie P."/>
            <person name="Hunt B.G."/>
            <person name="Srinivasan R."/>
        </authorList>
    </citation>
    <scope>NUCLEOTIDE SEQUENCE</scope>
    <source>
        <strain evidence="2">PL_HMW_Pooled</strain>
        <tissue evidence="2">Head</tissue>
    </source>
</reference>
<reference evidence="2" key="2">
    <citation type="journal article" date="2023" name="BMC Genomics">
        <title>Pest status, molecular evolution, and epigenetic factors derived from the genome assembly of Frankliniella fusca, a thysanopteran phytovirus vector.</title>
        <authorList>
            <person name="Catto M.A."/>
            <person name="Labadie P.E."/>
            <person name="Jacobson A.L."/>
            <person name="Kennedy G.G."/>
            <person name="Srinivasan R."/>
            <person name="Hunt B.G."/>
        </authorList>
    </citation>
    <scope>NUCLEOTIDE SEQUENCE</scope>
    <source>
        <strain evidence="2">PL_HMW_Pooled</strain>
    </source>
</reference>
<dbReference type="Proteomes" id="UP001219518">
    <property type="component" value="Unassembled WGS sequence"/>
</dbReference>
<proteinExistence type="predicted"/>
<organism evidence="2 3">
    <name type="scientific">Frankliniella fusca</name>
    <dbReference type="NCBI Taxonomy" id="407009"/>
    <lineage>
        <taxon>Eukaryota</taxon>
        <taxon>Metazoa</taxon>
        <taxon>Ecdysozoa</taxon>
        <taxon>Arthropoda</taxon>
        <taxon>Hexapoda</taxon>
        <taxon>Insecta</taxon>
        <taxon>Pterygota</taxon>
        <taxon>Neoptera</taxon>
        <taxon>Paraneoptera</taxon>
        <taxon>Thysanoptera</taxon>
        <taxon>Terebrantia</taxon>
        <taxon>Thripoidea</taxon>
        <taxon>Thripidae</taxon>
        <taxon>Frankliniella</taxon>
    </lineage>
</organism>
<sequence length="67" mass="7293">MTSPQSKPKRKWHFPTGDGDSALPALPTISLPEGVSMSGLLGPENAPRGYGWTRLWRYASLLLHTGC</sequence>
<comment type="caution">
    <text evidence="2">The sequence shown here is derived from an EMBL/GenBank/DDBJ whole genome shotgun (WGS) entry which is preliminary data.</text>
</comment>
<feature type="region of interest" description="Disordered" evidence="1">
    <location>
        <begin position="1"/>
        <end position="23"/>
    </location>
</feature>
<protein>
    <submittedName>
        <fullName evidence="2">Uncharacterized protein</fullName>
    </submittedName>
</protein>
<evidence type="ECO:0000313" key="2">
    <source>
        <dbReference type="EMBL" id="KAK3924083.1"/>
    </source>
</evidence>
<evidence type="ECO:0000313" key="3">
    <source>
        <dbReference type="Proteomes" id="UP001219518"/>
    </source>
</evidence>
<gene>
    <name evidence="2" type="ORF">KUF71_002413</name>
</gene>
<accession>A0AAE1HMX3</accession>
<dbReference type="AlphaFoldDB" id="A0AAE1HMX3"/>
<evidence type="ECO:0000256" key="1">
    <source>
        <dbReference type="SAM" id="MobiDB-lite"/>
    </source>
</evidence>
<dbReference type="EMBL" id="JAHWGI010001161">
    <property type="protein sequence ID" value="KAK3924083.1"/>
    <property type="molecule type" value="Genomic_DNA"/>
</dbReference>
<keyword evidence="3" id="KW-1185">Reference proteome</keyword>
<name>A0AAE1HMX3_9NEOP</name>